<evidence type="ECO:0000313" key="2">
    <source>
        <dbReference type="Proteomes" id="UP000799770"/>
    </source>
</evidence>
<protein>
    <submittedName>
        <fullName evidence="1">Uncharacterized protein</fullName>
    </submittedName>
</protein>
<accession>A0A6A5YJY7</accession>
<keyword evidence="2" id="KW-1185">Reference proteome</keyword>
<dbReference type="Proteomes" id="UP000799770">
    <property type="component" value="Unassembled WGS sequence"/>
</dbReference>
<proteinExistence type="predicted"/>
<dbReference type="EMBL" id="ML977361">
    <property type="protein sequence ID" value="KAF2106521.1"/>
    <property type="molecule type" value="Genomic_DNA"/>
</dbReference>
<dbReference type="OrthoDB" id="3532334at2759"/>
<reference evidence="1" key="1">
    <citation type="journal article" date="2020" name="Stud. Mycol.">
        <title>101 Dothideomycetes genomes: a test case for predicting lifestyles and emergence of pathogens.</title>
        <authorList>
            <person name="Haridas S."/>
            <person name="Albert R."/>
            <person name="Binder M."/>
            <person name="Bloem J."/>
            <person name="Labutti K."/>
            <person name="Salamov A."/>
            <person name="Andreopoulos B."/>
            <person name="Baker S."/>
            <person name="Barry K."/>
            <person name="Bills G."/>
            <person name="Bluhm B."/>
            <person name="Cannon C."/>
            <person name="Castanera R."/>
            <person name="Culley D."/>
            <person name="Daum C."/>
            <person name="Ezra D."/>
            <person name="Gonzalez J."/>
            <person name="Henrissat B."/>
            <person name="Kuo A."/>
            <person name="Liang C."/>
            <person name="Lipzen A."/>
            <person name="Lutzoni F."/>
            <person name="Magnuson J."/>
            <person name="Mondo S."/>
            <person name="Nolan M."/>
            <person name="Ohm R."/>
            <person name="Pangilinan J."/>
            <person name="Park H.-J."/>
            <person name="Ramirez L."/>
            <person name="Alfaro M."/>
            <person name="Sun H."/>
            <person name="Tritt A."/>
            <person name="Yoshinaga Y."/>
            <person name="Zwiers L.-H."/>
            <person name="Turgeon B."/>
            <person name="Goodwin S."/>
            <person name="Spatafora J."/>
            <person name="Crous P."/>
            <person name="Grigoriev I."/>
        </authorList>
    </citation>
    <scope>NUCLEOTIDE SEQUENCE</scope>
    <source>
        <strain evidence="1">CBS 627.86</strain>
    </source>
</reference>
<dbReference type="AlphaFoldDB" id="A0A6A5YJY7"/>
<organism evidence="1 2">
    <name type="scientific">Lophiotrema nucula</name>
    <dbReference type="NCBI Taxonomy" id="690887"/>
    <lineage>
        <taxon>Eukaryota</taxon>
        <taxon>Fungi</taxon>
        <taxon>Dikarya</taxon>
        <taxon>Ascomycota</taxon>
        <taxon>Pezizomycotina</taxon>
        <taxon>Dothideomycetes</taxon>
        <taxon>Pleosporomycetidae</taxon>
        <taxon>Pleosporales</taxon>
        <taxon>Lophiotremataceae</taxon>
        <taxon>Lophiotrema</taxon>
    </lineage>
</organism>
<name>A0A6A5YJY7_9PLEO</name>
<evidence type="ECO:0000313" key="1">
    <source>
        <dbReference type="EMBL" id="KAF2106521.1"/>
    </source>
</evidence>
<sequence>MPSRISTRDRTTIVLPSPDGRTYDFTKSKDDPHTVQITVPKNSSDKGLPSYWSEEYPVMLHSIQGRCHTFEGEGLYNNVDRFFGGGVTETYYPFTLHYWQREESWQTAYRLTATNEPTWRGWFNGVDGRPSARFLDQHRHQESMRQECERKGAIITAIEEGSERTTSNHEDDLIVELLPASDWHKREYGKRHELLYRQTASMTLDAPLYPSLPSTPLPIRLLFKLPSFLFPQLLREWLIAQFLSIQLLTLYSSRVDFHPYLGSLPYTFLYGLYHMGKYWLPFAPRFPEWICRMQWTSMLLVSHVKVALWSKIGKWVLGMKDVYDEYTPVHLEDALDPLPGEESVEGTLRAGDSMV</sequence>
<gene>
    <name evidence="1" type="ORF">BDV96DRAFT_654529</name>
</gene>